<dbReference type="Proteomes" id="UP000324222">
    <property type="component" value="Unassembled WGS sequence"/>
</dbReference>
<protein>
    <submittedName>
        <fullName evidence="2">Uncharacterized protein</fullName>
    </submittedName>
</protein>
<evidence type="ECO:0000313" key="2">
    <source>
        <dbReference type="EMBL" id="MPD05802.1"/>
    </source>
</evidence>
<reference evidence="2 3" key="1">
    <citation type="submission" date="2019-05" db="EMBL/GenBank/DDBJ databases">
        <title>Another draft genome of Portunus trituberculatus and its Hox gene families provides insights of decapod evolution.</title>
        <authorList>
            <person name="Jeong J.-H."/>
            <person name="Song I."/>
            <person name="Kim S."/>
            <person name="Choi T."/>
            <person name="Kim D."/>
            <person name="Ryu S."/>
            <person name="Kim W."/>
        </authorList>
    </citation>
    <scope>NUCLEOTIDE SEQUENCE [LARGE SCALE GENOMIC DNA]</scope>
    <source>
        <tissue evidence="2">Muscle</tissue>
    </source>
</reference>
<evidence type="ECO:0000256" key="1">
    <source>
        <dbReference type="SAM" id="MobiDB-lite"/>
    </source>
</evidence>
<dbReference type="AlphaFoldDB" id="A0A5B7K602"/>
<name>A0A5B7K602_PORTR</name>
<sequence>MKLTLRGRWEAEGDIVLGEAKAGGRLTGEGEWEKGDYAGKRRIKEEEEKEEEEERWLFRDEEGMEKGRRRNKRGEMEAGTGGAGEAGVGGRG</sequence>
<dbReference type="EMBL" id="VSRR010147837">
    <property type="protein sequence ID" value="MPD05802.1"/>
    <property type="molecule type" value="Genomic_DNA"/>
</dbReference>
<evidence type="ECO:0000313" key="3">
    <source>
        <dbReference type="Proteomes" id="UP000324222"/>
    </source>
</evidence>
<proteinExistence type="predicted"/>
<organism evidence="2 3">
    <name type="scientific">Portunus trituberculatus</name>
    <name type="common">Swimming crab</name>
    <name type="synonym">Neptunus trituberculatus</name>
    <dbReference type="NCBI Taxonomy" id="210409"/>
    <lineage>
        <taxon>Eukaryota</taxon>
        <taxon>Metazoa</taxon>
        <taxon>Ecdysozoa</taxon>
        <taxon>Arthropoda</taxon>
        <taxon>Crustacea</taxon>
        <taxon>Multicrustacea</taxon>
        <taxon>Malacostraca</taxon>
        <taxon>Eumalacostraca</taxon>
        <taxon>Eucarida</taxon>
        <taxon>Decapoda</taxon>
        <taxon>Pleocyemata</taxon>
        <taxon>Brachyura</taxon>
        <taxon>Eubrachyura</taxon>
        <taxon>Portunoidea</taxon>
        <taxon>Portunidae</taxon>
        <taxon>Portuninae</taxon>
        <taxon>Portunus</taxon>
    </lineage>
</organism>
<gene>
    <name evidence="2" type="ORF">E2C01_101570</name>
</gene>
<feature type="compositionally biased region" description="Gly residues" evidence="1">
    <location>
        <begin position="79"/>
        <end position="92"/>
    </location>
</feature>
<comment type="caution">
    <text evidence="2">The sequence shown here is derived from an EMBL/GenBank/DDBJ whole genome shotgun (WGS) entry which is preliminary data.</text>
</comment>
<feature type="region of interest" description="Disordered" evidence="1">
    <location>
        <begin position="42"/>
        <end position="92"/>
    </location>
</feature>
<feature type="compositionally biased region" description="Basic and acidic residues" evidence="1">
    <location>
        <begin position="55"/>
        <end position="66"/>
    </location>
</feature>
<accession>A0A5B7K602</accession>
<keyword evidence="3" id="KW-1185">Reference proteome</keyword>